<dbReference type="Proteomes" id="UP001281761">
    <property type="component" value="Unassembled WGS sequence"/>
</dbReference>
<comment type="caution">
    <text evidence="2">The sequence shown here is derived from an EMBL/GenBank/DDBJ whole genome shotgun (WGS) entry which is preliminary data.</text>
</comment>
<sequence>MWIVKPEDVPEYLEKVNHRYKTGVISVSDLLFNECSRMTGPLVKRPKIQLPWSKSTQDFKDCFVMKRNLTVDAQYQLGMRNQHDLHLDTTQRLMNDSALSNDGSSFPFSDLKEEEGEENSLPPQKIPRTRNIKMHESNKKEVIKDKAIQLTRTKQETKKQDVVIVPS</sequence>
<protein>
    <submittedName>
        <fullName evidence="2">Uncharacterized protein</fullName>
    </submittedName>
</protein>
<evidence type="ECO:0000313" key="2">
    <source>
        <dbReference type="EMBL" id="KAK2944615.1"/>
    </source>
</evidence>
<evidence type="ECO:0000313" key="3">
    <source>
        <dbReference type="Proteomes" id="UP001281761"/>
    </source>
</evidence>
<accession>A0ABQ9WYL2</accession>
<organism evidence="2 3">
    <name type="scientific">Blattamonas nauphoetae</name>
    <dbReference type="NCBI Taxonomy" id="2049346"/>
    <lineage>
        <taxon>Eukaryota</taxon>
        <taxon>Metamonada</taxon>
        <taxon>Preaxostyla</taxon>
        <taxon>Oxymonadida</taxon>
        <taxon>Blattamonas</taxon>
    </lineage>
</organism>
<keyword evidence="3" id="KW-1185">Reference proteome</keyword>
<dbReference type="EMBL" id="JARBJD010000291">
    <property type="protein sequence ID" value="KAK2944615.1"/>
    <property type="molecule type" value="Genomic_DNA"/>
</dbReference>
<proteinExistence type="predicted"/>
<evidence type="ECO:0000256" key="1">
    <source>
        <dbReference type="SAM" id="MobiDB-lite"/>
    </source>
</evidence>
<feature type="compositionally biased region" description="Polar residues" evidence="1">
    <location>
        <begin position="96"/>
        <end position="107"/>
    </location>
</feature>
<gene>
    <name evidence="2" type="ORF">BLNAU_20474</name>
</gene>
<reference evidence="2 3" key="1">
    <citation type="journal article" date="2022" name="bioRxiv">
        <title>Genomics of Preaxostyla Flagellates Illuminates Evolutionary Transitions and the Path Towards Mitochondrial Loss.</title>
        <authorList>
            <person name="Novak L.V.F."/>
            <person name="Treitli S.C."/>
            <person name="Pyrih J."/>
            <person name="Halakuc P."/>
            <person name="Pipaliya S.V."/>
            <person name="Vacek V."/>
            <person name="Brzon O."/>
            <person name="Soukal P."/>
            <person name="Eme L."/>
            <person name="Dacks J.B."/>
            <person name="Karnkowska A."/>
            <person name="Elias M."/>
            <person name="Hampl V."/>
        </authorList>
    </citation>
    <scope>NUCLEOTIDE SEQUENCE [LARGE SCALE GENOMIC DNA]</scope>
    <source>
        <strain evidence="2">NAU3</strain>
        <tissue evidence="2">Gut</tissue>
    </source>
</reference>
<name>A0ABQ9WYL2_9EUKA</name>
<feature type="region of interest" description="Disordered" evidence="1">
    <location>
        <begin position="96"/>
        <end position="137"/>
    </location>
</feature>